<keyword evidence="5" id="KW-0732">Signal</keyword>
<dbReference type="SMART" id="SM00607">
    <property type="entry name" value="FTP"/>
    <property type="match status" value="1"/>
</dbReference>
<dbReference type="Pfam" id="PF07583">
    <property type="entry name" value="PSCyt2"/>
    <property type="match status" value="1"/>
</dbReference>
<dbReference type="PROSITE" id="PS50022">
    <property type="entry name" value="FA58C_3"/>
    <property type="match status" value="1"/>
</dbReference>
<dbReference type="InterPro" id="IPR011429">
    <property type="entry name" value="Cyt_c_Planctomycete-type"/>
</dbReference>
<evidence type="ECO:0000256" key="4">
    <source>
        <dbReference type="SAM" id="MobiDB-lite"/>
    </source>
</evidence>
<proteinExistence type="predicted"/>
<organism evidence="7 8">
    <name type="scientific">Stieleria bergensis</name>
    <dbReference type="NCBI Taxonomy" id="2528025"/>
    <lineage>
        <taxon>Bacteria</taxon>
        <taxon>Pseudomonadati</taxon>
        <taxon>Planctomycetota</taxon>
        <taxon>Planctomycetia</taxon>
        <taxon>Pirellulales</taxon>
        <taxon>Pirellulaceae</taxon>
        <taxon>Stieleria</taxon>
    </lineage>
</organism>
<feature type="chain" id="PRO_5021884330" evidence="5">
    <location>
        <begin position="39"/>
        <end position="1174"/>
    </location>
</feature>
<evidence type="ECO:0000256" key="2">
    <source>
        <dbReference type="ARBA" id="ARBA00022837"/>
    </source>
</evidence>
<dbReference type="Pfam" id="PF07635">
    <property type="entry name" value="PSCyt1"/>
    <property type="match status" value="1"/>
</dbReference>
<dbReference type="Gene3D" id="2.60.120.260">
    <property type="entry name" value="Galactose-binding domain-like"/>
    <property type="match status" value="2"/>
</dbReference>
<dbReference type="GO" id="GO:0009055">
    <property type="term" value="F:electron transfer activity"/>
    <property type="evidence" value="ECO:0007669"/>
    <property type="project" value="InterPro"/>
</dbReference>
<dbReference type="AlphaFoldDB" id="A0A517SYK8"/>
<dbReference type="Pfam" id="PF07587">
    <property type="entry name" value="PSD1"/>
    <property type="match status" value="1"/>
</dbReference>
<accession>A0A517SYK8</accession>
<name>A0A517SYK8_9BACT</name>
<feature type="domain" description="F5/8 type C" evidence="6">
    <location>
        <begin position="539"/>
        <end position="644"/>
    </location>
</feature>
<dbReference type="EMBL" id="CP036272">
    <property type="protein sequence ID" value="QDT61229.1"/>
    <property type="molecule type" value="Genomic_DNA"/>
</dbReference>
<evidence type="ECO:0000313" key="8">
    <source>
        <dbReference type="Proteomes" id="UP000315003"/>
    </source>
</evidence>
<dbReference type="GO" id="GO:0046872">
    <property type="term" value="F:metal ion binding"/>
    <property type="evidence" value="ECO:0007669"/>
    <property type="project" value="UniProtKB-KW"/>
</dbReference>
<dbReference type="InterPro" id="IPR011444">
    <property type="entry name" value="DUF1549"/>
</dbReference>
<gene>
    <name evidence="7" type="ORF">SV7mr_37630</name>
</gene>
<evidence type="ECO:0000256" key="5">
    <source>
        <dbReference type="SAM" id="SignalP"/>
    </source>
</evidence>
<dbReference type="RefSeq" id="WP_419187539.1">
    <property type="nucleotide sequence ID" value="NZ_CP036272.1"/>
</dbReference>
<feature type="compositionally biased region" description="Low complexity" evidence="4">
    <location>
        <begin position="559"/>
        <end position="571"/>
    </location>
</feature>
<feature type="compositionally biased region" description="Polar residues" evidence="4">
    <location>
        <begin position="574"/>
        <end position="594"/>
    </location>
</feature>
<evidence type="ECO:0000259" key="6">
    <source>
        <dbReference type="PROSITE" id="PS50022"/>
    </source>
</evidence>
<dbReference type="InterPro" id="IPR022655">
    <property type="entry name" value="DUF1553"/>
</dbReference>
<dbReference type="Proteomes" id="UP000315003">
    <property type="component" value="Chromosome"/>
</dbReference>
<dbReference type="Pfam" id="PF22633">
    <property type="entry name" value="F5_F8_type_C_2"/>
    <property type="match status" value="1"/>
</dbReference>
<dbReference type="InterPro" id="IPR006585">
    <property type="entry name" value="FTP1"/>
</dbReference>
<evidence type="ECO:0000313" key="7">
    <source>
        <dbReference type="EMBL" id="QDT61229.1"/>
    </source>
</evidence>
<reference evidence="7 8" key="1">
    <citation type="submission" date="2019-02" db="EMBL/GenBank/DDBJ databases">
        <title>Deep-cultivation of Planctomycetes and their phenomic and genomic characterization uncovers novel biology.</title>
        <authorList>
            <person name="Wiegand S."/>
            <person name="Jogler M."/>
            <person name="Boedeker C."/>
            <person name="Pinto D."/>
            <person name="Vollmers J."/>
            <person name="Rivas-Marin E."/>
            <person name="Kohn T."/>
            <person name="Peeters S.H."/>
            <person name="Heuer A."/>
            <person name="Rast P."/>
            <person name="Oberbeckmann S."/>
            <person name="Bunk B."/>
            <person name="Jeske O."/>
            <person name="Meyerdierks A."/>
            <person name="Storesund J.E."/>
            <person name="Kallscheuer N."/>
            <person name="Luecker S."/>
            <person name="Lage O.M."/>
            <person name="Pohl T."/>
            <person name="Merkel B.J."/>
            <person name="Hornburger P."/>
            <person name="Mueller R.-W."/>
            <person name="Bruemmer F."/>
            <person name="Labrenz M."/>
            <person name="Spormann A.M."/>
            <person name="Op den Camp H."/>
            <person name="Overmann J."/>
            <person name="Amann R."/>
            <person name="Jetten M.S.M."/>
            <person name="Mascher T."/>
            <person name="Medema M.H."/>
            <person name="Devos D.P."/>
            <person name="Kaster A.-K."/>
            <person name="Ovreas L."/>
            <person name="Rohde M."/>
            <person name="Galperin M.Y."/>
            <person name="Jogler C."/>
        </authorList>
    </citation>
    <scope>NUCLEOTIDE SEQUENCE [LARGE SCALE GENOMIC DNA]</scope>
    <source>
        <strain evidence="7 8">SV_7m_r</strain>
    </source>
</reference>
<dbReference type="PANTHER" id="PTHR35889:SF3">
    <property type="entry name" value="F-BOX DOMAIN-CONTAINING PROTEIN"/>
    <property type="match status" value="1"/>
</dbReference>
<dbReference type="InterPro" id="IPR000421">
    <property type="entry name" value="FA58C"/>
</dbReference>
<feature type="region of interest" description="Disordered" evidence="4">
    <location>
        <begin position="558"/>
        <end position="594"/>
    </location>
</feature>
<sequence length="1174" mass="130564" precursor="true">MFANNDRPLSDGLSMKNLLLALSVCVSTAALGHVTALADDVASDPEASDLDASAIHFNRHIRPILFGKCVICHGPDENERAAGLRLDTFEGACEDMGGYAAIVPGNAEDSEIILRICTDDPDARMPPTGKADPLTQAEIDLLTRWINQGAKYDVHWSYQKPTQPKLPEVKQKDWAINAIDHFTLAKMEAAGLSPSPMANKLALARRVALDVTGLPPTWEQAKAFAEDTHEDAYERYVDQLLASPAFGERWARVWLDLARYADSAGYADDPARTIWGYRDYVIRSLNANKPFDQFTIEQIAGDLLDNPTEEQLIATAFHRNTLTNNEGGTNDEEFRNVAVVDRVNTTMAVWMGTTMACAQCHTHKYDPITQEEYFRFFAFFNQSEDADRRNESPVIEVWSQEQKQRKQALTDEIATLQQTLKTTTPAIDKQRQAWVKQMQTAPQWRPAQYADVSSGRELQHDEEGWIKPAKDDTLENDTYEITLSTTKDHPITGLQLQTGTEQARNFVLSQVTANWKPLQASPVTAQFVRVTVPGKNRFVHLAEIQVFQGDNNVAVKGKASQSSQYQGAAASRVNDGNTNGDYNAQSVQHTESQDSPWVEIDLGKPLPIDRIALWNRTDGGAAIADRIKGYQVSLLDGERNEIWTQSPGTVPQPSTEFSLSGQRAVGISVASADFEQSGFDAASVLTKKLDPNKGWAIADQVGKQHELTLVLSSPLPAEPGELLITLKQQSKHKSHLLDHFRFLETENDDLSRWAKVPSDVRRVLLTENESLTDAQQQRLVDYYLSIATELDPVRTSLQNAEKQLAGLRAITTVPVMRQLAENRRRETKIQLRGNYQSTGDEVHEGTPVAFHKIKQANADALPTRLDLANWLVDPENPLTARVIVNRHWEQLFGIGIVETSEEFGSQGEPPSHPGLLDYLAVDLQANGWDLKRLIKQMVLSATYRQSSVTNADAYAADPGNRLLTRGPRFRVSAEMVRDQALMVAGLLSEKQFGPPVKPPQPNLGLKAAFGSGTDWKTSGGEDKYRRGLYTTWRRSSPYPSMAQFDAPNREVCTVRRIRTNTPLQALVTLNDPVYVEAAQAFARLILEQDSSDEARIRFAFQRALIRPASDAEIASILRLVEQVKVHFEDKSDEAVKLATAPLGALPAEADVVEHAAWTVAANVILNLDELFMKR</sequence>
<keyword evidence="3" id="KW-1015">Disulfide bond</keyword>
<keyword evidence="8" id="KW-1185">Reference proteome</keyword>
<evidence type="ECO:0000256" key="3">
    <source>
        <dbReference type="ARBA" id="ARBA00023157"/>
    </source>
</evidence>
<keyword evidence="1" id="KW-0479">Metal-binding</keyword>
<dbReference type="SUPFAM" id="SSF49785">
    <property type="entry name" value="Galactose-binding domain-like"/>
    <property type="match status" value="1"/>
</dbReference>
<dbReference type="SUPFAM" id="SSF46626">
    <property type="entry name" value="Cytochrome c"/>
    <property type="match status" value="1"/>
</dbReference>
<evidence type="ECO:0000256" key="1">
    <source>
        <dbReference type="ARBA" id="ARBA00022723"/>
    </source>
</evidence>
<dbReference type="GO" id="GO:0020037">
    <property type="term" value="F:heme binding"/>
    <property type="evidence" value="ECO:0007669"/>
    <property type="project" value="InterPro"/>
</dbReference>
<dbReference type="PANTHER" id="PTHR35889">
    <property type="entry name" value="CYCLOINULO-OLIGOSACCHARIDE FRUCTANOTRANSFERASE-RELATED"/>
    <property type="match status" value="1"/>
</dbReference>
<dbReference type="InterPro" id="IPR008979">
    <property type="entry name" value="Galactose-bd-like_sf"/>
</dbReference>
<dbReference type="InterPro" id="IPR036909">
    <property type="entry name" value="Cyt_c-like_dom_sf"/>
</dbReference>
<keyword evidence="2" id="KW-0106">Calcium</keyword>
<protein>
    <submittedName>
        <fullName evidence="7">Planctomycete cytochrome C</fullName>
    </submittedName>
</protein>
<feature type="signal peptide" evidence="5">
    <location>
        <begin position="1"/>
        <end position="38"/>
    </location>
</feature>